<evidence type="ECO:0000313" key="2">
    <source>
        <dbReference type="Proteomes" id="UP000265520"/>
    </source>
</evidence>
<keyword evidence="2" id="KW-1185">Reference proteome</keyword>
<dbReference type="EMBL" id="LXQA010261637">
    <property type="protein sequence ID" value="MCI38936.1"/>
    <property type="molecule type" value="Genomic_DNA"/>
</dbReference>
<reference evidence="1 2" key="1">
    <citation type="journal article" date="2018" name="Front. Plant Sci.">
        <title>Red Clover (Trifolium pratense) and Zigzag Clover (T. medium) - A Picture of Genomic Similarities and Differences.</title>
        <authorList>
            <person name="Dluhosova J."/>
            <person name="Istvanek J."/>
            <person name="Nedelnik J."/>
            <person name="Repkova J."/>
        </authorList>
    </citation>
    <scope>NUCLEOTIDE SEQUENCE [LARGE SCALE GENOMIC DNA]</scope>
    <source>
        <strain evidence="2">cv. 10/8</strain>
        <tissue evidence="1">Leaf</tissue>
    </source>
</reference>
<proteinExistence type="predicted"/>
<dbReference type="AlphaFoldDB" id="A0A392RTN8"/>
<accession>A0A392RTN8</accession>
<organism evidence="1 2">
    <name type="scientific">Trifolium medium</name>
    <dbReference type="NCBI Taxonomy" id="97028"/>
    <lineage>
        <taxon>Eukaryota</taxon>
        <taxon>Viridiplantae</taxon>
        <taxon>Streptophyta</taxon>
        <taxon>Embryophyta</taxon>
        <taxon>Tracheophyta</taxon>
        <taxon>Spermatophyta</taxon>
        <taxon>Magnoliopsida</taxon>
        <taxon>eudicotyledons</taxon>
        <taxon>Gunneridae</taxon>
        <taxon>Pentapetalae</taxon>
        <taxon>rosids</taxon>
        <taxon>fabids</taxon>
        <taxon>Fabales</taxon>
        <taxon>Fabaceae</taxon>
        <taxon>Papilionoideae</taxon>
        <taxon>50 kb inversion clade</taxon>
        <taxon>NPAAA clade</taxon>
        <taxon>Hologalegina</taxon>
        <taxon>IRL clade</taxon>
        <taxon>Trifolieae</taxon>
        <taxon>Trifolium</taxon>
    </lineage>
</organism>
<name>A0A392RTN8_9FABA</name>
<sequence>FIILPPRGIDVGGKGARRVVAESEMNGFGRRGPRD</sequence>
<feature type="non-terminal residue" evidence="1">
    <location>
        <position position="1"/>
    </location>
</feature>
<evidence type="ECO:0000313" key="1">
    <source>
        <dbReference type="EMBL" id="MCI38936.1"/>
    </source>
</evidence>
<dbReference type="Proteomes" id="UP000265520">
    <property type="component" value="Unassembled WGS sequence"/>
</dbReference>
<comment type="caution">
    <text evidence="1">The sequence shown here is derived from an EMBL/GenBank/DDBJ whole genome shotgun (WGS) entry which is preliminary data.</text>
</comment>
<protein>
    <submittedName>
        <fullName evidence="1">Uncharacterized protein</fullName>
    </submittedName>
</protein>